<dbReference type="RefSeq" id="WP_182255450.1">
    <property type="nucleotide sequence ID" value="NZ_CP043732.1"/>
</dbReference>
<evidence type="ECO:0000313" key="3">
    <source>
        <dbReference type="EMBL" id="QMU96725.1"/>
    </source>
</evidence>
<evidence type="ECO:0000256" key="2">
    <source>
        <dbReference type="SAM" id="Phobius"/>
    </source>
</evidence>
<evidence type="ECO:0000313" key="4">
    <source>
        <dbReference type="Proteomes" id="UP000515708"/>
    </source>
</evidence>
<protein>
    <submittedName>
        <fullName evidence="3">Uncharacterized protein</fullName>
    </submittedName>
</protein>
<organism evidence="3 4">
    <name type="scientific">Microbacterium esteraromaticum</name>
    <dbReference type="NCBI Taxonomy" id="57043"/>
    <lineage>
        <taxon>Bacteria</taxon>
        <taxon>Bacillati</taxon>
        <taxon>Actinomycetota</taxon>
        <taxon>Actinomycetes</taxon>
        <taxon>Micrococcales</taxon>
        <taxon>Microbacteriaceae</taxon>
        <taxon>Microbacterium</taxon>
    </lineage>
</organism>
<feature type="region of interest" description="Disordered" evidence="1">
    <location>
        <begin position="189"/>
        <end position="216"/>
    </location>
</feature>
<evidence type="ECO:0000256" key="1">
    <source>
        <dbReference type="SAM" id="MobiDB-lite"/>
    </source>
</evidence>
<proteinExistence type="predicted"/>
<feature type="transmembrane region" description="Helical" evidence="2">
    <location>
        <begin position="12"/>
        <end position="30"/>
    </location>
</feature>
<keyword evidence="2" id="KW-0472">Membrane</keyword>
<dbReference type="AlphaFoldDB" id="A0A7D8AIC7"/>
<sequence>MHLETTGRRIPAVYLWGAFLVLAWALLTAFTGGDEARADDEPAAPLSGLTSLVGDTIGDVVTPVVQTTTSTVEQAAAPVVQTVEKVVAKTTGSVAQVPIVGAPVAQTVSQAGGTVSAVTETVGEIASSSPVSAIVTPVTDAVGDVPVIGAVLEGLGATDLVDEVATGVDGVLAVVPPVVDSTVDPIVDGLQPSIPGTDEPAKPGVELPPAPHEGPASAVDVIVGSVVPPVPEAARQSAASGPFSSERGAGARFPQDVGARQFTPSHSPAVAPALAPAVATSSASGGGGPAPGASSDGPSSARVIQAMSTRSGIPADAALPPSPAGSTDVSPD</sequence>
<feature type="compositionally biased region" description="Low complexity" evidence="1">
    <location>
        <begin position="291"/>
        <end position="301"/>
    </location>
</feature>
<feature type="compositionally biased region" description="Low complexity" evidence="1">
    <location>
        <begin position="273"/>
        <end position="283"/>
    </location>
</feature>
<accession>A0A7D8AIC7</accession>
<reference evidence="3 4" key="1">
    <citation type="journal article" date="2020" name="Front. Microbiol.">
        <title>Design of Bacterial Strain-Specific qPCR Assays Using NGS Data and Publicly Available Resources and Its Application to Track Biocontrol Strains.</title>
        <authorList>
            <person name="Hernandez I."/>
            <person name="Sant C."/>
            <person name="Martinez R."/>
            <person name="Fernandez C."/>
        </authorList>
    </citation>
    <scope>NUCLEOTIDE SEQUENCE [LARGE SCALE GENOMIC DNA]</scope>
    <source>
        <strain evidence="3 4">B24</strain>
    </source>
</reference>
<keyword evidence="2" id="KW-1133">Transmembrane helix</keyword>
<dbReference type="Proteomes" id="UP000515708">
    <property type="component" value="Chromosome"/>
</dbReference>
<dbReference type="EMBL" id="CP043732">
    <property type="protein sequence ID" value="QMU96725.1"/>
    <property type="molecule type" value="Genomic_DNA"/>
</dbReference>
<gene>
    <name evidence="3" type="ORF">FVO59_05455</name>
</gene>
<keyword evidence="2" id="KW-0812">Transmembrane</keyword>
<name>A0A7D8AIC7_9MICO</name>
<feature type="region of interest" description="Disordered" evidence="1">
    <location>
        <begin position="273"/>
        <end position="332"/>
    </location>
</feature>